<dbReference type="EMBL" id="MPSH01000002">
    <property type="protein sequence ID" value="PNH36157.1"/>
    <property type="molecule type" value="Genomic_DNA"/>
</dbReference>
<accession>A0AA44WU87</accession>
<evidence type="ECO:0000313" key="1">
    <source>
        <dbReference type="EMBL" id="PNH36157.1"/>
    </source>
</evidence>
<evidence type="ECO:0000313" key="2">
    <source>
        <dbReference type="Proteomes" id="UP000236305"/>
    </source>
</evidence>
<dbReference type="Proteomes" id="UP000236305">
    <property type="component" value="Unassembled WGS sequence"/>
</dbReference>
<reference evidence="1 2" key="1">
    <citation type="submission" date="2017-12" db="EMBL/GenBank/DDBJ databases">
        <title>Comparative genomics yields insights into virulence evolution of Verticillium dahliae.</title>
        <authorList>
            <person name="Fan R."/>
            <person name="Armitage A.D."/>
            <person name="Cascant-Lopez E."/>
            <person name="Sobczyk M."/>
            <person name="Cockerton H.M."/>
            <person name="Harrison R.J."/>
        </authorList>
    </citation>
    <scope>NUCLEOTIDE SEQUENCE [LARGE SCALE GENOMIC DNA]</scope>
    <source>
        <strain evidence="1 2">12008</strain>
    </source>
</reference>
<dbReference type="AlphaFoldDB" id="A0AA44WU87"/>
<gene>
    <name evidence="1" type="ORF">BJF96_g723</name>
</gene>
<sequence length="43" mass="5023">MENNPKASFHVTLDMEKDAIENPDLDKLPHEIYRIRRKADGTL</sequence>
<protein>
    <submittedName>
        <fullName evidence="1">Uncharacterized protein</fullName>
    </submittedName>
</protein>
<organism evidence="1 2">
    <name type="scientific">Verticillium dahliae</name>
    <name type="common">Verticillium wilt</name>
    <dbReference type="NCBI Taxonomy" id="27337"/>
    <lineage>
        <taxon>Eukaryota</taxon>
        <taxon>Fungi</taxon>
        <taxon>Dikarya</taxon>
        <taxon>Ascomycota</taxon>
        <taxon>Pezizomycotina</taxon>
        <taxon>Sordariomycetes</taxon>
        <taxon>Hypocreomycetidae</taxon>
        <taxon>Glomerellales</taxon>
        <taxon>Plectosphaerellaceae</taxon>
        <taxon>Verticillium</taxon>
    </lineage>
</organism>
<comment type="caution">
    <text evidence="1">The sequence shown here is derived from an EMBL/GenBank/DDBJ whole genome shotgun (WGS) entry which is preliminary data.</text>
</comment>
<name>A0AA44WU87_VERDA</name>
<proteinExistence type="predicted"/>